<feature type="compositionally biased region" description="Basic residues" evidence="1">
    <location>
        <begin position="1"/>
        <end position="21"/>
    </location>
</feature>
<dbReference type="HOGENOM" id="CLU_839790_0_0_1"/>
<accession>D8QF14</accession>
<dbReference type="KEGG" id="scm:SCHCO_02638133"/>
<evidence type="ECO:0000313" key="3">
    <source>
        <dbReference type="Proteomes" id="UP000007431"/>
    </source>
</evidence>
<dbReference type="AlphaFoldDB" id="D8QF14"/>
<feature type="compositionally biased region" description="Acidic residues" evidence="1">
    <location>
        <begin position="284"/>
        <end position="302"/>
    </location>
</feature>
<proteinExistence type="predicted"/>
<dbReference type="RefSeq" id="XP_003028234.1">
    <property type="nucleotide sequence ID" value="XM_003028188.1"/>
</dbReference>
<feature type="region of interest" description="Disordered" evidence="1">
    <location>
        <begin position="1"/>
        <end position="126"/>
    </location>
</feature>
<keyword evidence="3" id="KW-1185">Reference proteome</keyword>
<dbReference type="EMBL" id="GL377311">
    <property type="protein sequence ID" value="EFI93331.1"/>
    <property type="molecule type" value="Genomic_DNA"/>
</dbReference>
<dbReference type="OrthoDB" id="10436101at2759"/>
<feature type="compositionally biased region" description="Pro residues" evidence="1">
    <location>
        <begin position="93"/>
        <end position="104"/>
    </location>
</feature>
<gene>
    <name evidence="2" type="ORF">SCHCODRAFT_237288</name>
</gene>
<organism evidence="3">
    <name type="scientific">Schizophyllum commune (strain H4-8 / FGSC 9210)</name>
    <name type="common">Split gill fungus</name>
    <dbReference type="NCBI Taxonomy" id="578458"/>
    <lineage>
        <taxon>Eukaryota</taxon>
        <taxon>Fungi</taxon>
        <taxon>Dikarya</taxon>
        <taxon>Basidiomycota</taxon>
        <taxon>Agaricomycotina</taxon>
        <taxon>Agaricomycetes</taxon>
        <taxon>Agaricomycetidae</taxon>
        <taxon>Agaricales</taxon>
        <taxon>Schizophyllaceae</taxon>
        <taxon>Schizophyllum</taxon>
    </lineage>
</organism>
<dbReference type="InParanoid" id="D8QF14"/>
<evidence type="ECO:0000256" key="1">
    <source>
        <dbReference type="SAM" id="MobiDB-lite"/>
    </source>
</evidence>
<dbReference type="VEuPathDB" id="FungiDB:SCHCODRAFT_02638133"/>
<evidence type="ECO:0000313" key="2">
    <source>
        <dbReference type="EMBL" id="EFI93331.1"/>
    </source>
</evidence>
<reference evidence="2 3" key="1">
    <citation type="journal article" date="2010" name="Nat. Biotechnol.">
        <title>Genome sequence of the model mushroom Schizophyllum commune.</title>
        <authorList>
            <person name="Ohm R.A."/>
            <person name="de Jong J.F."/>
            <person name="Lugones L.G."/>
            <person name="Aerts A."/>
            <person name="Kothe E."/>
            <person name="Stajich J.E."/>
            <person name="de Vries R.P."/>
            <person name="Record E."/>
            <person name="Levasseur A."/>
            <person name="Baker S.E."/>
            <person name="Bartholomew K.A."/>
            <person name="Coutinho P.M."/>
            <person name="Erdmann S."/>
            <person name="Fowler T.J."/>
            <person name="Gathman A.C."/>
            <person name="Lombard V."/>
            <person name="Henrissat B."/>
            <person name="Knabe N."/>
            <person name="Kuees U."/>
            <person name="Lilly W.W."/>
            <person name="Lindquist E."/>
            <person name="Lucas S."/>
            <person name="Magnuson J.K."/>
            <person name="Piumi F."/>
            <person name="Raudaskoski M."/>
            <person name="Salamov A."/>
            <person name="Schmutz J."/>
            <person name="Schwarze F.W.M.R."/>
            <person name="vanKuyk P.A."/>
            <person name="Horton J.S."/>
            <person name="Grigoriev I.V."/>
            <person name="Woesten H.A.B."/>
        </authorList>
    </citation>
    <scope>NUCLEOTIDE SEQUENCE [LARGE SCALE GENOMIC DNA]</scope>
    <source>
        <strain evidence="3">H4-8 / FGSC 9210</strain>
    </source>
</reference>
<name>D8QF14_SCHCM</name>
<feature type="compositionally biased region" description="Basic and acidic residues" evidence="1">
    <location>
        <begin position="52"/>
        <end position="62"/>
    </location>
</feature>
<protein>
    <submittedName>
        <fullName evidence="2">Uncharacterized protein</fullName>
    </submittedName>
</protein>
<feature type="region of interest" description="Disordered" evidence="1">
    <location>
        <begin position="262"/>
        <end position="331"/>
    </location>
</feature>
<feature type="compositionally biased region" description="Acidic residues" evidence="1">
    <location>
        <begin position="322"/>
        <end position="331"/>
    </location>
</feature>
<dbReference type="Proteomes" id="UP000007431">
    <property type="component" value="Unassembled WGS sequence"/>
</dbReference>
<sequence>MPAKQSSKKAKTRVTAHKRSAARPLCPRPRKKPALSLTDRSEANSSSEDELNAFREHDRGVSLDELSSPSRKDATRRTPHFRPRPGAQAFQPRQPPYYPSPPCTPRSRTRAPGSDDWWPRASSEDSKDGTYILASSAPSYGPQNDLKTVAMEAADQVSPEDAQNPPADIDQVSREETRTFLAAFGMHDYATMFHAKGLRTRADYVTFALDCQMNPDIVHGSLAGMFPTIPERKCRSFSWVLCQEVREELAQSARDVERILCEATGDSSDADEERGDADEKRDDADEERDDADEERGDMDAEDGGSAMDSADEVAELLGNLVDEMEGDDEEG</sequence>
<dbReference type="GeneID" id="9591726"/>